<dbReference type="PANTHER" id="PTHR33204:SF29">
    <property type="entry name" value="TRANSCRIPTIONAL REGULATOR"/>
    <property type="match status" value="1"/>
</dbReference>
<dbReference type="InterPro" id="IPR002577">
    <property type="entry name" value="HTH_HxlR"/>
</dbReference>
<dbReference type="EMBL" id="JAHESF010000021">
    <property type="protein sequence ID" value="MBT1699125.1"/>
    <property type="molecule type" value="Genomic_DNA"/>
</dbReference>
<keyword evidence="3" id="KW-0804">Transcription</keyword>
<dbReference type="Proteomes" id="UP001319200">
    <property type="component" value="Unassembled WGS sequence"/>
</dbReference>
<dbReference type="Pfam" id="PF01638">
    <property type="entry name" value="HxlR"/>
    <property type="match status" value="1"/>
</dbReference>
<dbReference type="Gene3D" id="1.10.10.10">
    <property type="entry name" value="Winged helix-like DNA-binding domain superfamily/Winged helix DNA-binding domain"/>
    <property type="match status" value="1"/>
</dbReference>
<evidence type="ECO:0000313" key="6">
    <source>
        <dbReference type="Proteomes" id="UP001319200"/>
    </source>
</evidence>
<proteinExistence type="predicted"/>
<accession>A0AAP2DMM5</accession>
<keyword evidence="1" id="KW-0805">Transcription regulation</keyword>
<dbReference type="GO" id="GO:0003677">
    <property type="term" value="F:DNA binding"/>
    <property type="evidence" value="ECO:0007669"/>
    <property type="project" value="UniProtKB-KW"/>
</dbReference>
<evidence type="ECO:0000259" key="4">
    <source>
        <dbReference type="PROSITE" id="PS51118"/>
    </source>
</evidence>
<reference evidence="5 6" key="1">
    <citation type="submission" date="2021-05" db="EMBL/GenBank/DDBJ databases">
        <title>A Polyphasic approach of four new species of the genus Ohtaekwangia: Ohtaekwangia histidinii sp. nov., Ohtaekwangia cretensis sp. nov., Ohtaekwangia indiensis sp. nov., Ohtaekwangia reichenbachii sp. nov. from diverse environment.</title>
        <authorList>
            <person name="Octaviana S."/>
        </authorList>
    </citation>
    <scope>NUCLEOTIDE SEQUENCE [LARGE SCALE GENOMIC DNA]</scope>
    <source>
        <strain evidence="5 6">PWU4</strain>
    </source>
</reference>
<keyword evidence="2" id="KW-0238">DNA-binding</keyword>
<dbReference type="PROSITE" id="PS51118">
    <property type="entry name" value="HTH_HXLR"/>
    <property type="match status" value="1"/>
</dbReference>
<protein>
    <submittedName>
        <fullName evidence="5">Helix-turn-helix transcriptional regulator</fullName>
    </submittedName>
</protein>
<feature type="domain" description="HTH hxlR-type" evidence="4">
    <location>
        <begin position="19"/>
        <end position="118"/>
    </location>
</feature>
<dbReference type="PANTHER" id="PTHR33204">
    <property type="entry name" value="TRANSCRIPTIONAL REGULATOR, MARR FAMILY"/>
    <property type="match status" value="1"/>
</dbReference>
<evidence type="ECO:0000256" key="1">
    <source>
        <dbReference type="ARBA" id="ARBA00023015"/>
    </source>
</evidence>
<dbReference type="InterPro" id="IPR036388">
    <property type="entry name" value="WH-like_DNA-bd_sf"/>
</dbReference>
<dbReference type="SUPFAM" id="SSF46785">
    <property type="entry name" value="Winged helix' DNA-binding domain"/>
    <property type="match status" value="1"/>
</dbReference>
<keyword evidence="6" id="KW-1185">Reference proteome</keyword>
<evidence type="ECO:0000256" key="2">
    <source>
        <dbReference type="ARBA" id="ARBA00023125"/>
    </source>
</evidence>
<sequence length="122" mass="14066">MRKHNSTNALNEQAILDQCGMAYTLSLIGGRWKPSILWALIRNDKVRYSHFKKVIPEISDRILALHLRELEADKLIRRVVYAEVPPRVEYELTDLGRSMEVMLEQMTTWGAFHKEAVKGSAT</sequence>
<dbReference type="AlphaFoldDB" id="A0AAP2DMM5"/>
<organism evidence="5 6">
    <name type="scientific">Chryseosolibacter histidini</name>
    <dbReference type="NCBI Taxonomy" id="2782349"/>
    <lineage>
        <taxon>Bacteria</taxon>
        <taxon>Pseudomonadati</taxon>
        <taxon>Bacteroidota</taxon>
        <taxon>Cytophagia</taxon>
        <taxon>Cytophagales</taxon>
        <taxon>Chryseotaleaceae</taxon>
        <taxon>Chryseosolibacter</taxon>
    </lineage>
</organism>
<gene>
    <name evidence="5" type="ORF">KK083_19675</name>
</gene>
<evidence type="ECO:0000256" key="3">
    <source>
        <dbReference type="ARBA" id="ARBA00023163"/>
    </source>
</evidence>
<dbReference type="RefSeq" id="WP_254166659.1">
    <property type="nucleotide sequence ID" value="NZ_JAHESF010000021.1"/>
</dbReference>
<name>A0AAP2DMM5_9BACT</name>
<comment type="caution">
    <text evidence="5">The sequence shown here is derived from an EMBL/GenBank/DDBJ whole genome shotgun (WGS) entry which is preliminary data.</text>
</comment>
<evidence type="ECO:0000313" key="5">
    <source>
        <dbReference type="EMBL" id="MBT1699125.1"/>
    </source>
</evidence>
<dbReference type="InterPro" id="IPR036390">
    <property type="entry name" value="WH_DNA-bd_sf"/>
</dbReference>